<reference evidence="2" key="1">
    <citation type="submission" date="2004-06" db="EMBL/GenBank/DDBJ databases">
        <title>Analysis and comparison of biosynthetic gene clusters for the 2-deoxy-inosamine containing aminoglycoside antibiotics ribostamycin, neomycin, lividomycin, paromomycin and butirosin.</title>
        <authorList>
            <person name="Aboshanab K."/>
            <person name="Schmidt-Beissner H."/>
            <person name="Wehmeier U."/>
            <person name="Piepersberg W."/>
            <person name="Welzel K."/>
            <person name="Vente A."/>
        </authorList>
    </citation>
    <scope>NUCLEOTIDE SEQUENCE</scope>
    <source>
        <strain evidence="2">CBS 844.73</strain>
    </source>
</reference>
<evidence type="ECO:0000256" key="1">
    <source>
        <dbReference type="SAM" id="MobiDB-lite"/>
    </source>
</evidence>
<organism evidence="2">
    <name type="scientific">Streptomyces lividus</name>
    <dbReference type="NCBI Taxonomy" id="282216"/>
    <lineage>
        <taxon>Bacteria</taxon>
        <taxon>Bacillati</taxon>
        <taxon>Actinomycetota</taxon>
        <taxon>Actinomycetes</taxon>
        <taxon>Kitasatosporales</taxon>
        <taxon>Streptomycetaceae</taxon>
        <taxon>Streptomyces</taxon>
    </lineage>
</organism>
<accession>Q2MF55</accession>
<feature type="compositionally biased region" description="Low complexity" evidence="1">
    <location>
        <begin position="280"/>
        <end position="292"/>
    </location>
</feature>
<evidence type="ECO:0000313" key="2">
    <source>
        <dbReference type="EMBL" id="CAG38712.1"/>
    </source>
</evidence>
<dbReference type="EMBL" id="AJ748832">
    <property type="protein sequence ID" value="CAG38712.1"/>
    <property type="molecule type" value="Genomic_DNA"/>
</dbReference>
<proteinExistence type="predicted"/>
<name>Q2MF55_STRLV</name>
<feature type="region of interest" description="Disordered" evidence="1">
    <location>
        <begin position="269"/>
        <end position="305"/>
    </location>
</feature>
<feature type="compositionally biased region" description="Basic and acidic residues" evidence="1">
    <location>
        <begin position="33"/>
        <end position="54"/>
    </location>
</feature>
<feature type="region of interest" description="Disordered" evidence="1">
    <location>
        <begin position="1"/>
        <end position="54"/>
    </location>
</feature>
<dbReference type="InterPro" id="IPR013815">
    <property type="entry name" value="ATP_grasp_subdomain_1"/>
</dbReference>
<gene>
    <name evidence="2" type="primary">livA</name>
</gene>
<dbReference type="Gene3D" id="3.30.1490.20">
    <property type="entry name" value="ATP-grasp fold, A domain"/>
    <property type="match status" value="1"/>
</dbReference>
<protein>
    <submittedName>
        <fullName evidence="2">Putative lividomycin production protein</fullName>
    </submittedName>
</protein>
<dbReference type="GO" id="GO:0005524">
    <property type="term" value="F:ATP binding"/>
    <property type="evidence" value="ECO:0007669"/>
    <property type="project" value="InterPro"/>
</dbReference>
<sequence length="1355" mass="145932">MDIDSESTANSSAPATGTGAATALDHTGSPAPGRDRSPDDRHDGHRAAAHPDRRALEARYGTKCARLLLLAADPAYRPVALPVLPLDDAEARAFASRNGTRLSPDGERDHTALVSAYGAYLREQRPGLAAEVRVECGPAPWIVRSSGAEDTAVNVNAGGYDSVVCRSEAELYDTVATVVWSGCTERAVAQQRLADPDHRPGPIPVFVQPLIDAAYEEGAPPAEDELPLLDEDTVTDIAGWLRRLHRTFGEARLDCEWVVETDAGPVSVTSLTEARDGRTEAAGGTAGAAAGEAAGGTAGETDAPGSPAGQLALGFGFAAAQRVDARGNSVAWLAGDAAGSVLWQGAMLRQVRASALRLVQVRPATAFDPEPRVDVLTEDSHRAWEETCSALPAEFLVPPRRIAATAFLAATTLDDAWARYLGLDGPQRERVGHVFVERGSPAEHAGVMFRQAGVAVLRARLDELPGWASYALADPWSRVCFFGDGEPPLLRTVPRRVADVPADARLLFSPDRCADAAGAVREAGRAPTVESMPGADAVRALPGLPPVVKDRVLEQSLLPSSASFRRVRDHGHDRVESPAFLAQLAIRLAGDGQETAARALLDGLPEAARACMRAVLAAQGALSPAEAFPASTAALAHGSADVPGVATVAACADLRPAVALAELDDDPRVTATVRAEAVRMGAALVTAGAPRAAFRLLRVVRRMTDDMDALCVYTPEERERVLLDTLALLPPDAPGRVERWCALLLSSSMPPGEAPRLLGLAAGEDGFAEGYLRLKECESTFTAAAGLGEATERARELNDAYRAFVAGDRWTPGARPLLDLVHSDLVEVYDAALKKILLQLVDRPGPFLYRLYLDVMSAWLDAAGAGGLAADERRAAAVFREWIAKWRAGEPHGDYTIEHFTQPRLVIDLAAAGQGDTVAPDNPHQLHNLLHQWLLSRLERFPVEQAPGRLVELHRFCDRFCRGGNKLLRFTRDSFELEIPLSIHKASLLFRPDRIEVEWSEQPGVEEEETGRLLAFTVLLRRFGDWFPDLVLRADKLLLAGTWTLRIEVRPSGAGRFTYPRMRLALELLRTMLDASFDFSYVENEEVAGIDEAFADDVWKEYFTGLVAYRRELDDSDQYEAVESLPLGTAMAAVCLDGVTRTEVARAVRAGGAATFARMDALWEELAGERTPDAWNALFVRAQQLTLTAAALWPEESAAVLREGGRPWADLLATSLLRRRDVRDRLAAGCDDKAAASLTGLAGALLRHTPAALLRPDAPDSVAAVAAELADRPRVFRRCKQYLVHRYADILATGVLDRLVADLETVPEGFSGVQEEAISAALGRVDGGPRFRAPVRSKVDEAHPLFRAARARSAG</sequence>
<feature type="compositionally biased region" description="Low complexity" evidence="1">
    <location>
        <begin position="7"/>
        <end position="23"/>
    </location>
</feature>